<dbReference type="OrthoDB" id="9762614at2"/>
<evidence type="ECO:0000259" key="2">
    <source>
        <dbReference type="Pfam" id="PF03190"/>
    </source>
</evidence>
<dbReference type="Pfam" id="PF03190">
    <property type="entry name" value="Thioredox_DsbH"/>
    <property type="match status" value="1"/>
</dbReference>
<keyword evidence="4" id="KW-1185">Reference proteome</keyword>
<dbReference type="PIRSF" id="PIRSF006402">
    <property type="entry name" value="UCP006402_thioredoxin"/>
    <property type="match status" value="1"/>
</dbReference>
<evidence type="ECO:0000313" key="3">
    <source>
        <dbReference type="EMBL" id="QDT31883.1"/>
    </source>
</evidence>
<dbReference type="InterPro" id="IPR008928">
    <property type="entry name" value="6-hairpin_glycosidase_sf"/>
</dbReference>
<keyword evidence="1" id="KW-0175">Coiled coil</keyword>
<protein>
    <recommendedName>
        <fullName evidence="2">Spermatogenesis-associated protein 20-like TRX domain-containing protein</fullName>
    </recommendedName>
</protein>
<sequence length="695" mass="78380">MTDTESHERTPNRLIDETSPYLLQHAYNPVDWHPWGEEAFEKARVEDKPIFLSVGYSACHWCHVMEHESFESEAIAQLLNENYISIKVDREERPDVDQIYMSAVQLITKRGGWPMSVFMTADGKPFYGGTYWPPTSRMGMPGFQDILLKLTDYWQNKRDEVVTSADQLVEAIQGMAAPVFDSAQLNVETLQSAMKSIIAVADMKHGGLGGAPKFPHPMDLRALLRLGKRFDSQEAIDVVSLTLKKMLHGGIYDQIGGGFHRYSTDAHWLVPHFEKMLYDNALLVPAYLEAWQFTGENEFHRAVVETLDYVLEEMTSENGAFYSTQDADSEGVEGKFFVWDQAELVDALGEERARIFNAVYDVSRSGNWEGQNILNRPKSLEQVATELEVGLEEIEETITSAKKELYKLRKQRIAPGRDEKILVSWNGMMIAAMAQAAFVLDDEKYLNAARNAANFILSKIHDANGNLVHSYKDGRARFQAYLDDYASFIEGLLELFHASGEEQWLEQAVKYSEKMIETFWDEEHGGFYYTANDHESLIARTKDYQDNAVPSGNGVAATVLAKLGRLCERSELETLAVRTIDSFSGLIQEHPRACGQGLIAVDFLLGPSREVVVIQGENSQASEEMLTHLRRTFLPNGLIAISQENQPGELTRSMFEGKDLDVSRVYLCDRGTCHVPAESVEQLKTQLCALDSEEC</sequence>
<dbReference type="InterPro" id="IPR004879">
    <property type="entry name" value="Ssp411-like_TRX"/>
</dbReference>
<dbReference type="EMBL" id="CP036267">
    <property type="protein sequence ID" value="QDT31883.1"/>
    <property type="molecule type" value="Genomic_DNA"/>
</dbReference>
<dbReference type="CDD" id="cd02955">
    <property type="entry name" value="SSP411"/>
    <property type="match status" value="1"/>
</dbReference>
<gene>
    <name evidence="3" type="ORF">Mal48_11190</name>
</gene>
<reference evidence="3 4" key="1">
    <citation type="submission" date="2019-02" db="EMBL/GenBank/DDBJ databases">
        <title>Deep-cultivation of Planctomycetes and their phenomic and genomic characterization uncovers novel biology.</title>
        <authorList>
            <person name="Wiegand S."/>
            <person name="Jogler M."/>
            <person name="Boedeker C."/>
            <person name="Pinto D."/>
            <person name="Vollmers J."/>
            <person name="Rivas-Marin E."/>
            <person name="Kohn T."/>
            <person name="Peeters S.H."/>
            <person name="Heuer A."/>
            <person name="Rast P."/>
            <person name="Oberbeckmann S."/>
            <person name="Bunk B."/>
            <person name="Jeske O."/>
            <person name="Meyerdierks A."/>
            <person name="Storesund J.E."/>
            <person name="Kallscheuer N."/>
            <person name="Luecker S."/>
            <person name="Lage O.M."/>
            <person name="Pohl T."/>
            <person name="Merkel B.J."/>
            <person name="Hornburger P."/>
            <person name="Mueller R.-W."/>
            <person name="Bruemmer F."/>
            <person name="Labrenz M."/>
            <person name="Spormann A.M."/>
            <person name="Op den Camp H."/>
            <person name="Overmann J."/>
            <person name="Amann R."/>
            <person name="Jetten M.S.M."/>
            <person name="Mascher T."/>
            <person name="Medema M.H."/>
            <person name="Devos D.P."/>
            <person name="Kaster A.-K."/>
            <person name="Ovreas L."/>
            <person name="Rohde M."/>
            <person name="Galperin M.Y."/>
            <person name="Jogler C."/>
        </authorList>
    </citation>
    <scope>NUCLEOTIDE SEQUENCE [LARGE SCALE GENOMIC DNA]</scope>
    <source>
        <strain evidence="3 4">Mal48</strain>
    </source>
</reference>
<evidence type="ECO:0000256" key="1">
    <source>
        <dbReference type="SAM" id="Coils"/>
    </source>
</evidence>
<dbReference type="AlphaFoldDB" id="A0A517QJR9"/>
<feature type="domain" description="Spermatogenesis-associated protein 20-like TRX" evidence="2">
    <location>
        <begin position="11"/>
        <end position="172"/>
    </location>
</feature>
<dbReference type="RefSeq" id="WP_145196795.1">
    <property type="nucleotide sequence ID" value="NZ_CP036267.1"/>
</dbReference>
<organism evidence="3 4">
    <name type="scientific">Thalassoglobus polymorphus</name>
    <dbReference type="NCBI Taxonomy" id="2527994"/>
    <lineage>
        <taxon>Bacteria</taxon>
        <taxon>Pseudomonadati</taxon>
        <taxon>Planctomycetota</taxon>
        <taxon>Planctomycetia</taxon>
        <taxon>Planctomycetales</taxon>
        <taxon>Planctomycetaceae</taxon>
        <taxon>Thalassoglobus</taxon>
    </lineage>
</organism>
<dbReference type="GO" id="GO:0005975">
    <property type="term" value="P:carbohydrate metabolic process"/>
    <property type="evidence" value="ECO:0007669"/>
    <property type="project" value="InterPro"/>
</dbReference>
<dbReference type="Gene3D" id="3.40.30.10">
    <property type="entry name" value="Glutaredoxin"/>
    <property type="match status" value="1"/>
</dbReference>
<proteinExistence type="predicted"/>
<dbReference type="Proteomes" id="UP000315724">
    <property type="component" value="Chromosome"/>
</dbReference>
<feature type="coiled-coil region" evidence="1">
    <location>
        <begin position="384"/>
        <end position="411"/>
    </location>
</feature>
<accession>A0A517QJR9</accession>
<dbReference type="InterPro" id="IPR024705">
    <property type="entry name" value="Ssp411"/>
</dbReference>
<dbReference type="PANTHER" id="PTHR42899:SF1">
    <property type="entry name" value="SPERMATOGENESIS-ASSOCIATED PROTEIN 20"/>
    <property type="match status" value="1"/>
</dbReference>
<dbReference type="InterPro" id="IPR036249">
    <property type="entry name" value="Thioredoxin-like_sf"/>
</dbReference>
<dbReference type="Gene3D" id="1.50.10.10">
    <property type="match status" value="1"/>
</dbReference>
<dbReference type="PANTHER" id="PTHR42899">
    <property type="entry name" value="SPERMATOGENESIS-ASSOCIATED PROTEIN 20"/>
    <property type="match status" value="1"/>
</dbReference>
<dbReference type="SUPFAM" id="SSF48208">
    <property type="entry name" value="Six-hairpin glycosidases"/>
    <property type="match status" value="1"/>
</dbReference>
<name>A0A517QJR9_9PLAN</name>
<dbReference type="KEGG" id="tpol:Mal48_11190"/>
<evidence type="ECO:0000313" key="4">
    <source>
        <dbReference type="Proteomes" id="UP000315724"/>
    </source>
</evidence>
<dbReference type="InterPro" id="IPR012341">
    <property type="entry name" value="6hp_glycosidase-like_sf"/>
</dbReference>
<dbReference type="SUPFAM" id="SSF52833">
    <property type="entry name" value="Thioredoxin-like"/>
    <property type="match status" value="1"/>
</dbReference>